<dbReference type="AlphaFoldDB" id="A0A182SNP0"/>
<dbReference type="EnsemblMetazoa" id="AMAM010388-RA">
    <property type="protein sequence ID" value="AMAM010388-PA"/>
    <property type="gene ID" value="AMAM010388"/>
</dbReference>
<evidence type="ECO:0000256" key="1">
    <source>
        <dbReference type="SAM" id="MobiDB-lite"/>
    </source>
</evidence>
<reference evidence="2" key="2">
    <citation type="submission" date="2020-05" db="UniProtKB">
        <authorList>
            <consortium name="EnsemblMetazoa"/>
        </authorList>
    </citation>
    <scope>IDENTIFICATION</scope>
    <source>
        <strain evidence="2">maculatus3</strain>
    </source>
</reference>
<dbReference type="Proteomes" id="UP000075901">
    <property type="component" value="Unassembled WGS sequence"/>
</dbReference>
<keyword evidence="3" id="KW-1185">Reference proteome</keyword>
<organism evidence="2 3">
    <name type="scientific">Anopheles maculatus</name>
    <dbReference type="NCBI Taxonomy" id="74869"/>
    <lineage>
        <taxon>Eukaryota</taxon>
        <taxon>Metazoa</taxon>
        <taxon>Ecdysozoa</taxon>
        <taxon>Arthropoda</taxon>
        <taxon>Hexapoda</taxon>
        <taxon>Insecta</taxon>
        <taxon>Pterygota</taxon>
        <taxon>Neoptera</taxon>
        <taxon>Endopterygota</taxon>
        <taxon>Diptera</taxon>
        <taxon>Nematocera</taxon>
        <taxon>Culicoidea</taxon>
        <taxon>Culicidae</taxon>
        <taxon>Anophelinae</taxon>
        <taxon>Anopheles</taxon>
        <taxon>Anopheles maculatus group</taxon>
    </lineage>
</organism>
<name>A0A182SNP0_9DIPT</name>
<feature type="region of interest" description="Disordered" evidence="1">
    <location>
        <begin position="69"/>
        <end position="168"/>
    </location>
</feature>
<sequence>MLHKKKRAIDTELERETKWFDKRTQQSQNNQILAPKSRITASDLGVREEAKEHPGLRGTPLAMLAAQCNKLSSKSPPPLADAAVGKGFHPWKKSPISSGPHSPSNTQSVGLGGGNGGNGSGSGVSSGGGGGGGGGGLGGNSVLQSSLGRLSSSGSSSTISPMANLTSR</sequence>
<feature type="compositionally biased region" description="Low complexity" evidence="1">
    <location>
        <begin position="140"/>
        <end position="160"/>
    </location>
</feature>
<feature type="compositionally biased region" description="Polar residues" evidence="1">
    <location>
        <begin position="95"/>
        <end position="107"/>
    </location>
</feature>
<accession>A0A182SNP0</accession>
<reference evidence="3" key="1">
    <citation type="submission" date="2013-09" db="EMBL/GenBank/DDBJ databases">
        <title>The Genome Sequence of Anopheles maculatus species B.</title>
        <authorList>
            <consortium name="The Broad Institute Genomics Platform"/>
            <person name="Neafsey D.E."/>
            <person name="Besansky N."/>
            <person name="Howell P."/>
            <person name="Walton C."/>
            <person name="Young S.K."/>
            <person name="Zeng Q."/>
            <person name="Gargeya S."/>
            <person name="Fitzgerald M."/>
            <person name="Haas B."/>
            <person name="Abouelleil A."/>
            <person name="Allen A.W."/>
            <person name="Alvarado L."/>
            <person name="Arachchi H.M."/>
            <person name="Berlin A.M."/>
            <person name="Chapman S.B."/>
            <person name="Gainer-Dewar J."/>
            <person name="Goldberg J."/>
            <person name="Griggs A."/>
            <person name="Gujja S."/>
            <person name="Hansen M."/>
            <person name="Howarth C."/>
            <person name="Imamovic A."/>
            <person name="Ireland A."/>
            <person name="Larimer J."/>
            <person name="McCowan C."/>
            <person name="Murphy C."/>
            <person name="Pearson M."/>
            <person name="Poon T.W."/>
            <person name="Priest M."/>
            <person name="Roberts A."/>
            <person name="Saif S."/>
            <person name="Shea T."/>
            <person name="Sisk P."/>
            <person name="Sykes S."/>
            <person name="Wortman J."/>
            <person name="Nusbaum C."/>
            <person name="Birren B."/>
        </authorList>
    </citation>
    <scope>NUCLEOTIDE SEQUENCE [LARGE SCALE GENOMIC DNA]</scope>
    <source>
        <strain evidence="3">maculatus3</strain>
    </source>
</reference>
<feature type="compositionally biased region" description="Gly residues" evidence="1">
    <location>
        <begin position="110"/>
        <end position="139"/>
    </location>
</feature>
<evidence type="ECO:0000313" key="2">
    <source>
        <dbReference type="EnsemblMetazoa" id="AMAM010388-PA"/>
    </source>
</evidence>
<proteinExistence type="predicted"/>
<dbReference type="VEuPathDB" id="VectorBase:AMAM010388"/>
<evidence type="ECO:0000313" key="3">
    <source>
        <dbReference type="Proteomes" id="UP000075901"/>
    </source>
</evidence>
<protein>
    <submittedName>
        <fullName evidence="2">Uncharacterized protein</fullName>
    </submittedName>
</protein>